<accession>A0A4R0YTF7</accession>
<evidence type="ECO:0000256" key="5">
    <source>
        <dbReference type="ARBA" id="ARBA00023136"/>
    </source>
</evidence>
<keyword evidence="9" id="KW-1185">Reference proteome</keyword>
<evidence type="ECO:0000313" key="9">
    <source>
        <dbReference type="Proteomes" id="UP000291822"/>
    </source>
</evidence>
<feature type="transmembrane region" description="Helical" evidence="6">
    <location>
        <begin position="66"/>
        <end position="86"/>
    </location>
</feature>
<evidence type="ECO:0000256" key="2">
    <source>
        <dbReference type="ARBA" id="ARBA00007362"/>
    </source>
</evidence>
<feature type="domain" description="EamA" evidence="7">
    <location>
        <begin position="9"/>
        <end position="139"/>
    </location>
</feature>
<organism evidence="8 9">
    <name type="scientific">Dyella soli</name>
    <dbReference type="NCBI Taxonomy" id="522319"/>
    <lineage>
        <taxon>Bacteria</taxon>
        <taxon>Pseudomonadati</taxon>
        <taxon>Pseudomonadota</taxon>
        <taxon>Gammaproteobacteria</taxon>
        <taxon>Lysobacterales</taxon>
        <taxon>Rhodanobacteraceae</taxon>
        <taxon>Dyella</taxon>
    </lineage>
</organism>
<reference evidence="8 9" key="1">
    <citation type="submission" date="2019-02" db="EMBL/GenBank/DDBJ databases">
        <title>Dyella amyloliquefaciens sp. nov., isolated from forest soil.</title>
        <authorList>
            <person name="Gao Z.-H."/>
            <person name="Qiu L.-H."/>
        </authorList>
    </citation>
    <scope>NUCLEOTIDE SEQUENCE [LARGE SCALE GENOMIC DNA]</scope>
    <source>
        <strain evidence="8 9">KACC 12747</strain>
    </source>
</reference>
<feature type="domain" description="EamA" evidence="7">
    <location>
        <begin position="157"/>
        <end position="292"/>
    </location>
</feature>
<evidence type="ECO:0000259" key="7">
    <source>
        <dbReference type="Pfam" id="PF00892"/>
    </source>
</evidence>
<feature type="transmembrane region" description="Helical" evidence="6">
    <location>
        <begin position="41"/>
        <end position="59"/>
    </location>
</feature>
<dbReference type="GO" id="GO:0016020">
    <property type="term" value="C:membrane"/>
    <property type="evidence" value="ECO:0007669"/>
    <property type="project" value="UniProtKB-SubCell"/>
</dbReference>
<comment type="caution">
    <text evidence="8">The sequence shown here is derived from an EMBL/GenBank/DDBJ whole genome shotgun (WGS) entry which is preliminary data.</text>
</comment>
<gene>
    <name evidence="8" type="ORF">EZM97_14685</name>
</gene>
<name>A0A4R0YTF7_9GAMM</name>
<keyword evidence="3 6" id="KW-0812">Transmembrane</keyword>
<feature type="transmembrane region" description="Helical" evidence="6">
    <location>
        <begin position="219"/>
        <end position="241"/>
    </location>
</feature>
<dbReference type="PANTHER" id="PTHR32322:SF2">
    <property type="entry name" value="EAMA DOMAIN-CONTAINING PROTEIN"/>
    <property type="match status" value="1"/>
</dbReference>
<dbReference type="PANTHER" id="PTHR32322">
    <property type="entry name" value="INNER MEMBRANE TRANSPORTER"/>
    <property type="match status" value="1"/>
</dbReference>
<dbReference type="SUPFAM" id="SSF103481">
    <property type="entry name" value="Multidrug resistance efflux transporter EmrE"/>
    <property type="match status" value="2"/>
</dbReference>
<feature type="transmembrane region" description="Helical" evidence="6">
    <location>
        <begin position="92"/>
        <end position="112"/>
    </location>
</feature>
<dbReference type="Pfam" id="PF00892">
    <property type="entry name" value="EamA"/>
    <property type="match status" value="2"/>
</dbReference>
<dbReference type="AlphaFoldDB" id="A0A4R0YTF7"/>
<dbReference type="Proteomes" id="UP000291822">
    <property type="component" value="Unassembled WGS sequence"/>
</dbReference>
<dbReference type="InterPro" id="IPR050638">
    <property type="entry name" value="AA-Vitamin_Transporters"/>
</dbReference>
<protein>
    <submittedName>
        <fullName evidence="8">DMT family transporter</fullName>
    </submittedName>
</protein>
<feature type="transmembrane region" description="Helical" evidence="6">
    <location>
        <begin position="124"/>
        <end position="144"/>
    </location>
</feature>
<feature type="transmembrane region" description="Helical" evidence="6">
    <location>
        <begin position="275"/>
        <end position="293"/>
    </location>
</feature>
<evidence type="ECO:0000256" key="4">
    <source>
        <dbReference type="ARBA" id="ARBA00022989"/>
    </source>
</evidence>
<proteinExistence type="inferred from homology"/>
<keyword evidence="5 6" id="KW-0472">Membrane</keyword>
<dbReference type="EMBL" id="SJTG01000002">
    <property type="protein sequence ID" value="TCI11375.1"/>
    <property type="molecule type" value="Genomic_DNA"/>
</dbReference>
<feature type="transmembrane region" description="Helical" evidence="6">
    <location>
        <begin position="156"/>
        <end position="177"/>
    </location>
</feature>
<dbReference type="InterPro" id="IPR037185">
    <property type="entry name" value="EmrE-like"/>
</dbReference>
<comment type="subcellular location">
    <subcellularLocation>
        <location evidence="1">Membrane</location>
        <topology evidence="1">Multi-pass membrane protein</topology>
    </subcellularLocation>
</comment>
<feature type="transmembrane region" description="Helical" evidence="6">
    <location>
        <begin position="248"/>
        <end position="269"/>
    </location>
</feature>
<evidence type="ECO:0000256" key="3">
    <source>
        <dbReference type="ARBA" id="ARBA00022692"/>
    </source>
</evidence>
<evidence type="ECO:0000256" key="1">
    <source>
        <dbReference type="ARBA" id="ARBA00004141"/>
    </source>
</evidence>
<sequence length="307" mass="32225">MRRPLDTNAVLIMTVLCAVWGFQQVAIKAIAADVAPVMQIAVRSGIAAILVLAADRLFGSARWLRGAGVAGLVTGVLFAAEFLFVAEGLTRTTAAHMAVFLYTAPLFAALGLHAFAPGERLSPLQWGGVVIAFAGITATFLLHGGTSDSHHTDNSLLGDLMGICGGAAWGFTTVVVRTSALSQAPAAQTLFYQLAAAFIVLLVVALASGQTSLTWTTPVWMSLGFQAIIVSFASYLTWFVLLRRYLAARLGVLSFLTPLFGVAFGHVLLNEPVDVSFAAGAILVLGGAFIVNGESLLQSLFRKVEGA</sequence>
<keyword evidence="4 6" id="KW-1133">Transmembrane helix</keyword>
<dbReference type="InterPro" id="IPR000620">
    <property type="entry name" value="EamA_dom"/>
</dbReference>
<evidence type="ECO:0000313" key="8">
    <source>
        <dbReference type="EMBL" id="TCI11375.1"/>
    </source>
</evidence>
<evidence type="ECO:0000256" key="6">
    <source>
        <dbReference type="SAM" id="Phobius"/>
    </source>
</evidence>
<feature type="transmembrane region" description="Helical" evidence="6">
    <location>
        <begin position="189"/>
        <end position="207"/>
    </location>
</feature>
<comment type="similarity">
    <text evidence="2">Belongs to the EamA transporter family.</text>
</comment>